<dbReference type="RefSeq" id="WP_182660191.1">
    <property type="nucleotide sequence ID" value="NZ_VKHS01000031.1"/>
</dbReference>
<reference evidence="5" key="1">
    <citation type="submission" date="2019-10" db="EMBL/GenBank/DDBJ databases">
        <title>Streptomyces sp. nov., a novel actinobacterium isolated from alkaline environment.</title>
        <authorList>
            <person name="Golinska P."/>
        </authorList>
    </citation>
    <scope>NUCLEOTIDE SEQUENCE [LARGE SCALE GENOMIC DNA]</scope>
    <source>
        <strain evidence="5">DSM 42108</strain>
    </source>
</reference>
<dbReference type="EMBL" id="VKHS01000031">
    <property type="protein sequence ID" value="MBB0228521.1"/>
    <property type="molecule type" value="Genomic_DNA"/>
</dbReference>
<evidence type="ECO:0000259" key="3">
    <source>
        <dbReference type="Pfam" id="PF05065"/>
    </source>
</evidence>
<accession>A0A7W3T0T7</accession>
<keyword evidence="5" id="KW-1185">Reference proteome</keyword>
<dbReference type="SUPFAM" id="SSF56563">
    <property type="entry name" value="Major capsid protein gp5"/>
    <property type="match status" value="1"/>
</dbReference>
<feature type="domain" description="Phage capsid-like C-terminal" evidence="3">
    <location>
        <begin position="178"/>
        <end position="414"/>
    </location>
</feature>
<organism evidence="4 5">
    <name type="scientific">Streptomyces calidiresistens</name>
    <dbReference type="NCBI Taxonomy" id="1485586"/>
    <lineage>
        <taxon>Bacteria</taxon>
        <taxon>Bacillati</taxon>
        <taxon>Actinomycetota</taxon>
        <taxon>Actinomycetes</taxon>
        <taxon>Kitasatosporales</taxon>
        <taxon>Streptomycetaceae</taxon>
        <taxon>Streptomyces</taxon>
    </lineage>
</organism>
<dbReference type="NCBIfam" id="TIGR01554">
    <property type="entry name" value="major_cap_HK97"/>
    <property type="match status" value="1"/>
</dbReference>
<evidence type="ECO:0000256" key="2">
    <source>
        <dbReference type="SAM" id="MobiDB-lite"/>
    </source>
</evidence>
<dbReference type="Pfam" id="PF05065">
    <property type="entry name" value="Phage_capsid"/>
    <property type="match status" value="1"/>
</dbReference>
<protein>
    <submittedName>
        <fullName evidence="4">Phage major capsid protein</fullName>
    </submittedName>
</protein>
<feature type="region of interest" description="Disordered" evidence="2">
    <location>
        <begin position="81"/>
        <end position="136"/>
    </location>
</feature>
<dbReference type="Proteomes" id="UP000530234">
    <property type="component" value="Unassembled WGS sequence"/>
</dbReference>
<dbReference type="Gene3D" id="3.30.2400.10">
    <property type="entry name" value="Major capsid protein gp5"/>
    <property type="match status" value="1"/>
</dbReference>
<dbReference type="Gene3D" id="3.30.2320.10">
    <property type="entry name" value="hypothetical protein PF0899 domain"/>
    <property type="match status" value="1"/>
</dbReference>
<name>A0A7W3T0T7_9ACTN</name>
<dbReference type="AlphaFoldDB" id="A0A7W3T0T7"/>
<gene>
    <name evidence="4" type="ORF">FOE67_03105</name>
</gene>
<evidence type="ECO:0000313" key="4">
    <source>
        <dbReference type="EMBL" id="MBB0228521.1"/>
    </source>
</evidence>
<comment type="caution">
    <text evidence="4">The sequence shown here is derived from an EMBL/GenBank/DDBJ whole genome shotgun (WGS) entry which is preliminary data.</text>
</comment>
<sequence>MSTLVEFPALKEARGKLEQRRKTLRAFLDEAGPEYDMSKVKSVSGDTHAKVEHLRSLNAEIDEAAVEVEQLEVVAKAAGAAKAAEDEAGRRGRGGGIEPGADGDRPTKDSGNLGEMFVKSKAYTERRRGAEGPSTPLDMEVKALFETGAGWAPETTRTGRLVEAATRPIQVIDFIPGTTTAQAAVVYMEETVFQNNAEEVAEGEAYPEAQLELTERDSPVRKIGTWLPITDEQLEDETQAAGYVNNRLPFMIRQRLDYQILNGDGDAPNLRGVNNVTGILTQSKGADPTPDAIYKGMTLVRVEGQAIPNLVVLSPYDWQNIRLLRTADGVYIWGNPSEAGPERIWGLPVTQAQAQPAGAGLVLDTSFLELAVRRGVDVQITNSHADFFVRGRQAVRADIRAAFVVYRPAAIARISGL</sequence>
<proteinExistence type="predicted"/>
<evidence type="ECO:0000313" key="5">
    <source>
        <dbReference type="Proteomes" id="UP000530234"/>
    </source>
</evidence>
<dbReference type="InterPro" id="IPR024455">
    <property type="entry name" value="Phage_capsid"/>
</dbReference>
<comment type="subcellular location">
    <subcellularLocation>
        <location evidence="1">Virion</location>
    </subcellularLocation>
</comment>
<evidence type="ECO:0000256" key="1">
    <source>
        <dbReference type="ARBA" id="ARBA00004328"/>
    </source>
</evidence>
<dbReference type="InterPro" id="IPR054612">
    <property type="entry name" value="Phage_capsid-like_C"/>
</dbReference>